<dbReference type="Proteomes" id="UP000002221">
    <property type="component" value="Chromosome"/>
</dbReference>
<keyword evidence="2" id="KW-1185">Reference proteome</keyword>
<dbReference type="InterPro" id="IPR037293">
    <property type="entry name" value="Gal_Oxidase_central_sf"/>
</dbReference>
<dbReference type="STRING" id="518766.Rmar_2488"/>
<dbReference type="HOGENOM" id="CLU_632939_0_0_10"/>
<dbReference type="PROSITE" id="PS51257">
    <property type="entry name" value="PROKAR_LIPOPROTEIN"/>
    <property type="match status" value="1"/>
</dbReference>
<protein>
    <recommendedName>
        <fullName evidence="3">Kelch repeat-containing protein</fullName>
    </recommendedName>
</protein>
<reference evidence="1 2" key="1">
    <citation type="journal article" date="2009" name="Stand. Genomic Sci.">
        <title>Complete genome sequence of Rhodothermus marinus type strain (R-10).</title>
        <authorList>
            <person name="Nolan M."/>
            <person name="Tindall B.J."/>
            <person name="Pomrenke H."/>
            <person name="Lapidus A."/>
            <person name="Copeland A."/>
            <person name="Glavina Del Rio T."/>
            <person name="Lucas S."/>
            <person name="Chen F."/>
            <person name="Tice H."/>
            <person name="Cheng J.F."/>
            <person name="Saunders E."/>
            <person name="Han C."/>
            <person name="Bruce D."/>
            <person name="Goodwin L."/>
            <person name="Chain P."/>
            <person name="Pitluck S."/>
            <person name="Ovchinikova G."/>
            <person name="Pati A."/>
            <person name="Ivanova N."/>
            <person name="Mavromatis K."/>
            <person name="Chen A."/>
            <person name="Palaniappan K."/>
            <person name="Land M."/>
            <person name="Hauser L."/>
            <person name="Chang Y.J."/>
            <person name="Jeffries C.D."/>
            <person name="Brettin T."/>
            <person name="Goker M."/>
            <person name="Bristow J."/>
            <person name="Eisen J.A."/>
            <person name="Markowitz V."/>
            <person name="Hugenholtz P."/>
            <person name="Kyrpides N.C."/>
            <person name="Klenk H.P."/>
            <person name="Detter J.C."/>
        </authorList>
    </citation>
    <scope>NUCLEOTIDE SEQUENCE [LARGE SCALE GENOMIC DNA]</scope>
    <source>
        <strain evidence="2">ATCC 43812 / DSM 4252 / R-10</strain>
    </source>
</reference>
<name>D0MFA9_RHOM4</name>
<dbReference type="AlphaFoldDB" id="D0MFA9"/>
<dbReference type="OrthoDB" id="872573at2"/>
<dbReference type="EMBL" id="CP001807">
    <property type="protein sequence ID" value="ACY49365.1"/>
    <property type="molecule type" value="Genomic_DNA"/>
</dbReference>
<gene>
    <name evidence="1" type="ordered locus">Rmar_2488</name>
</gene>
<dbReference type="Gene3D" id="2.130.10.80">
    <property type="entry name" value="Galactose oxidase/kelch, beta-propeller"/>
    <property type="match status" value="2"/>
</dbReference>
<dbReference type="RefSeq" id="WP_012844975.1">
    <property type="nucleotide sequence ID" value="NC_013501.1"/>
</dbReference>
<evidence type="ECO:0000313" key="1">
    <source>
        <dbReference type="EMBL" id="ACY49365.1"/>
    </source>
</evidence>
<dbReference type="KEGG" id="rmr:Rmar_2488"/>
<evidence type="ECO:0000313" key="2">
    <source>
        <dbReference type="Proteomes" id="UP000002221"/>
    </source>
</evidence>
<proteinExistence type="predicted"/>
<accession>D0MFA9</accession>
<organism evidence="1 2">
    <name type="scientific">Rhodothermus marinus (strain ATCC 43812 / DSM 4252 / R-10)</name>
    <name type="common">Rhodothermus obamensis</name>
    <dbReference type="NCBI Taxonomy" id="518766"/>
    <lineage>
        <taxon>Bacteria</taxon>
        <taxon>Pseudomonadati</taxon>
        <taxon>Rhodothermota</taxon>
        <taxon>Rhodothermia</taxon>
        <taxon>Rhodothermales</taxon>
        <taxon>Rhodothermaceae</taxon>
        <taxon>Rhodothermus</taxon>
    </lineage>
</organism>
<dbReference type="SUPFAM" id="SSF50965">
    <property type="entry name" value="Galactose oxidase, central domain"/>
    <property type="match status" value="1"/>
</dbReference>
<dbReference type="InterPro" id="IPR011043">
    <property type="entry name" value="Gal_Oxase/kelch_b-propeller"/>
</dbReference>
<sequence>MKPTALILLSVLLVACERPFVPVRTPEIKVVAPDLSEVQIDSTLTLQVRATSFRAIAHVDVEGRPLRYDSLRDMWRGSVPLRYGLNRLRITAVDEKGVSATDTAWALRLQATVLPGPPLPDGRGGGRLVRLPDGRLLFAGGAEVWTGPAGRDLFVWVPGAPVFERLRPGLSAPRAGHTATLLPDGRVLLLGGGTQGRPELANNLRTDAELVDLAAETRRLLPLAIGAARAWHTTALRQYEGRRFLEVLGGYRRLRGDSPELGVAADLITFELRDDSLVLLTPGLGLYITPLAAHVMAPLDAAGTRFLVAGALATPDYVKTQTFRLVLEPAGRVDTLLVPALPEPRQFATAAPLRPGVVVLLGGYAGQLSRTYPYPLLYVEEANRFFRFRALLLQPRFDAAATSLEDFRILITGGFGPDGQGLAWTEVVAFAPF</sequence>
<evidence type="ECO:0008006" key="3">
    <source>
        <dbReference type="Google" id="ProtNLM"/>
    </source>
</evidence>